<name>A0A411YBD3_9ACTN</name>
<dbReference type="PROSITE" id="PS51387">
    <property type="entry name" value="FAD_PCMH"/>
    <property type="match status" value="1"/>
</dbReference>
<dbReference type="AlphaFoldDB" id="A0A411YBD3"/>
<dbReference type="Pfam" id="PF01565">
    <property type="entry name" value="FAD_binding_4"/>
    <property type="match status" value="1"/>
</dbReference>
<dbReference type="KEGG" id="erz:ER308_02410"/>
<dbReference type="PANTHER" id="PTHR11748">
    <property type="entry name" value="D-LACTATE DEHYDROGENASE"/>
    <property type="match status" value="1"/>
</dbReference>
<dbReference type="GO" id="GO:0071949">
    <property type="term" value="F:FAD binding"/>
    <property type="evidence" value="ECO:0007669"/>
    <property type="project" value="InterPro"/>
</dbReference>
<dbReference type="Proteomes" id="UP000291469">
    <property type="component" value="Chromosome"/>
</dbReference>
<accession>A0A411YBD3</accession>
<dbReference type="Gene3D" id="3.30.465.10">
    <property type="match status" value="1"/>
</dbReference>
<dbReference type="InterPro" id="IPR036318">
    <property type="entry name" value="FAD-bd_PCMH-like_sf"/>
</dbReference>
<dbReference type="InterPro" id="IPR016169">
    <property type="entry name" value="FAD-bd_PCMH_sub2"/>
</dbReference>
<dbReference type="SUPFAM" id="SSF56176">
    <property type="entry name" value="FAD-binding/transporter-associated domain-like"/>
    <property type="match status" value="1"/>
</dbReference>
<reference evidence="2 3" key="1">
    <citation type="submission" date="2019-01" db="EMBL/GenBank/DDBJ databases">
        <title>Egibacter rhizosphaerae EGI 80759T.</title>
        <authorList>
            <person name="Chen D.-D."/>
            <person name="Tian Y."/>
            <person name="Jiao J.-Y."/>
            <person name="Zhang X.-T."/>
            <person name="Zhang Y.-G."/>
            <person name="Zhang Y."/>
            <person name="Xiao M."/>
            <person name="Shu W.-S."/>
            <person name="Li W.-J."/>
        </authorList>
    </citation>
    <scope>NUCLEOTIDE SEQUENCE [LARGE SCALE GENOMIC DNA]</scope>
    <source>
        <strain evidence="2 3">EGI 80759</strain>
    </source>
</reference>
<evidence type="ECO:0000313" key="2">
    <source>
        <dbReference type="EMBL" id="QBI18531.1"/>
    </source>
</evidence>
<dbReference type="PANTHER" id="PTHR11748:SF103">
    <property type="entry name" value="GLYCOLATE OXIDASE SUBUNIT GLCE"/>
    <property type="match status" value="1"/>
</dbReference>
<protein>
    <submittedName>
        <fullName evidence="2">FAD-binding protein</fullName>
    </submittedName>
</protein>
<keyword evidence="3" id="KW-1185">Reference proteome</keyword>
<evidence type="ECO:0000259" key="1">
    <source>
        <dbReference type="PROSITE" id="PS51387"/>
    </source>
</evidence>
<organism evidence="2 3">
    <name type="scientific">Egibacter rhizosphaerae</name>
    <dbReference type="NCBI Taxonomy" id="1670831"/>
    <lineage>
        <taxon>Bacteria</taxon>
        <taxon>Bacillati</taxon>
        <taxon>Actinomycetota</taxon>
        <taxon>Nitriliruptoria</taxon>
        <taxon>Egibacterales</taxon>
        <taxon>Egibacteraceae</taxon>
        <taxon>Egibacter</taxon>
    </lineage>
</organism>
<dbReference type="RefSeq" id="WP_131153529.1">
    <property type="nucleotide sequence ID" value="NZ_CP036402.1"/>
</dbReference>
<dbReference type="EMBL" id="CP036402">
    <property type="protein sequence ID" value="QBI18531.1"/>
    <property type="molecule type" value="Genomic_DNA"/>
</dbReference>
<proteinExistence type="predicted"/>
<evidence type="ECO:0000313" key="3">
    <source>
        <dbReference type="Proteomes" id="UP000291469"/>
    </source>
</evidence>
<dbReference type="OrthoDB" id="9811557at2"/>
<dbReference type="InterPro" id="IPR006094">
    <property type="entry name" value="Oxid_FAD_bind_N"/>
</dbReference>
<dbReference type="InterPro" id="IPR016166">
    <property type="entry name" value="FAD-bd_PCMH"/>
</dbReference>
<gene>
    <name evidence="2" type="ORF">ER308_02410</name>
</gene>
<feature type="domain" description="FAD-binding PCMH-type" evidence="1">
    <location>
        <begin position="1"/>
        <end position="175"/>
    </location>
</feature>
<sequence>MTESPATPVERLPTSEDEVVEAVRELTARAACDVVGAGTLVGARTESDPAVSTRNLTGVVDHRPSDLVVRVRPGTPWRELDGVLADVGQECPIEGPATTVGGQVASGLTGLRRLGAGHLRNWVLGTRFVSAEGEIVRSGGGTVKNVTGYDVTRLLVGSWGTLGILTEITLTVRPRPAAARWYRVAGRLDAAARRELRTAASVLRDAGDTYVRLEGHPSDCDRDAERGGLLEAPAPEVPSAVRIAVPPPEVEAVVGQLTGRYLVEEGLGIIHADASATEVPTLTRLVRERSGRVLCLEAAGAEPLFAAFEGPRPLDAAVKQALDPVGVLAPWRFQR</sequence>